<evidence type="ECO:0000256" key="6">
    <source>
        <dbReference type="ARBA" id="ARBA00023180"/>
    </source>
</evidence>
<gene>
    <name evidence="9" type="ORF">EKO27_g2828</name>
</gene>
<feature type="domain" description="WSC" evidence="8">
    <location>
        <begin position="54"/>
        <end position="155"/>
    </location>
</feature>
<dbReference type="GO" id="GO:0005886">
    <property type="term" value="C:plasma membrane"/>
    <property type="evidence" value="ECO:0007669"/>
    <property type="project" value="TreeGrafter"/>
</dbReference>
<keyword evidence="4" id="KW-1133">Transmembrane helix</keyword>
<keyword evidence="6" id="KW-0325">Glycoprotein</keyword>
<dbReference type="InterPro" id="IPR051836">
    <property type="entry name" value="Kremen_rcpt"/>
</dbReference>
<dbReference type="Proteomes" id="UP000286045">
    <property type="component" value="Unassembled WGS sequence"/>
</dbReference>
<sequence>MLRRIPLSLLSLLLIWAPILPSATAQPFPNTTVPSNTSSSISPTLEFGDSRGRNYTYIGCWNETYGLPGTAALRALDGNNEVLPGTMTVEKCLDFCAAHGAYLFAGLEYSRECWCGNEVNALSVQLPDNFCDTPCDGANTTACGGALRLSLYNSTVARRDKNGAANWKEKGAWRGAFIGSTALILGVAFRSL</sequence>
<dbReference type="InterPro" id="IPR002889">
    <property type="entry name" value="WSC_carb-bd"/>
</dbReference>
<accession>A0A439DCY7</accession>
<keyword evidence="5" id="KW-0472">Membrane</keyword>
<evidence type="ECO:0000256" key="2">
    <source>
        <dbReference type="ARBA" id="ARBA00022692"/>
    </source>
</evidence>
<reference evidence="9 10" key="1">
    <citation type="submission" date="2018-12" db="EMBL/GenBank/DDBJ databases">
        <title>Draft genome sequence of Xylaria grammica IHI A82.</title>
        <authorList>
            <person name="Buettner E."/>
            <person name="Kellner H."/>
        </authorList>
    </citation>
    <scope>NUCLEOTIDE SEQUENCE [LARGE SCALE GENOMIC DNA]</scope>
    <source>
        <strain evidence="9 10">IHI A82</strain>
    </source>
</reference>
<dbReference type="STRING" id="363999.A0A439DCY7"/>
<dbReference type="PANTHER" id="PTHR24269">
    <property type="entry name" value="KREMEN PROTEIN"/>
    <property type="match status" value="1"/>
</dbReference>
<keyword evidence="10" id="KW-1185">Reference proteome</keyword>
<evidence type="ECO:0000256" key="1">
    <source>
        <dbReference type="ARBA" id="ARBA00004167"/>
    </source>
</evidence>
<keyword evidence="2" id="KW-0812">Transmembrane</keyword>
<evidence type="ECO:0000256" key="3">
    <source>
        <dbReference type="ARBA" id="ARBA00022729"/>
    </source>
</evidence>
<organism evidence="9 10">
    <name type="scientific">Xylaria grammica</name>
    <dbReference type="NCBI Taxonomy" id="363999"/>
    <lineage>
        <taxon>Eukaryota</taxon>
        <taxon>Fungi</taxon>
        <taxon>Dikarya</taxon>
        <taxon>Ascomycota</taxon>
        <taxon>Pezizomycotina</taxon>
        <taxon>Sordariomycetes</taxon>
        <taxon>Xylariomycetidae</taxon>
        <taxon>Xylariales</taxon>
        <taxon>Xylariaceae</taxon>
        <taxon>Xylaria</taxon>
    </lineage>
</organism>
<dbReference type="SMART" id="SM00321">
    <property type="entry name" value="WSC"/>
    <property type="match status" value="1"/>
</dbReference>
<keyword evidence="3 7" id="KW-0732">Signal</keyword>
<evidence type="ECO:0000313" key="10">
    <source>
        <dbReference type="Proteomes" id="UP000286045"/>
    </source>
</evidence>
<dbReference type="EMBL" id="RYZI01000055">
    <property type="protein sequence ID" value="RWA12279.1"/>
    <property type="molecule type" value="Genomic_DNA"/>
</dbReference>
<name>A0A439DCY7_9PEZI</name>
<protein>
    <recommendedName>
        <fullName evidence="8">WSC domain-containing protein</fullName>
    </recommendedName>
</protein>
<evidence type="ECO:0000256" key="4">
    <source>
        <dbReference type="ARBA" id="ARBA00022989"/>
    </source>
</evidence>
<feature type="chain" id="PRO_5018999115" description="WSC domain-containing protein" evidence="7">
    <location>
        <begin position="26"/>
        <end position="192"/>
    </location>
</feature>
<evidence type="ECO:0000259" key="8">
    <source>
        <dbReference type="PROSITE" id="PS51212"/>
    </source>
</evidence>
<dbReference type="AlphaFoldDB" id="A0A439DCY7"/>
<dbReference type="Pfam" id="PF01822">
    <property type="entry name" value="WSC"/>
    <property type="match status" value="1"/>
</dbReference>
<dbReference type="PROSITE" id="PS51212">
    <property type="entry name" value="WSC"/>
    <property type="match status" value="1"/>
</dbReference>
<comment type="caution">
    <text evidence="9">The sequence shown here is derived from an EMBL/GenBank/DDBJ whole genome shotgun (WGS) entry which is preliminary data.</text>
</comment>
<evidence type="ECO:0000256" key="5">
    <source>
        <dbReference type="ARBA" id="ARBA00023136"/>
    </source>
</evidence>
<evidence type="ECO:0000313" key="9">
    <source>
        <dbReference type="EMBL" id="RWA12279.1"/>
    </source>
</evidence>
<dbReference type="PANTHER" id="PTHR24269:SF16">
    <property type="entry name" value="PROTEIN SLG1"/>
    <property type="match status" value="1"/>
</dbReference>
<proteinExistence type="predicted"/>
<feature type="signal peptide" evidence="7">
    <location>
        <begin position="1"/>
        <end position="25"/>
    </location>
</feature>
<comment type="subcellular location">
    <subcellularLocation>
        <location evidence="1">Membrane</location>
        <topology evidence="1">Single-pass membrane protein</topology>
    </subcellularLocation>
</comment>
<evidence type="ECO:0000256" key="7">
    <source>
        <dbReference type="SAM" id="SignalP"/>
    </source>
</evidence>